<keyword evidence="4" id="KW-1185">Reference proteome</keyword>
<dbReference type="InterPro" id="IPR051604">
    <property type="entry name" value="Ergot_Alk_Oxidoreductase"/>
</dbReference>
<evidence type="ECO:0000259" key="2">
    <source>
        <dbReference type="Pfam" id="PF13460"/>
    </source>
</evidence>
<dbReference type="PANTHER" id="PTHR43162">
    <property type="match status" value="1"/>
</dbReference>
<dbReference type="PANTHER" id="PTHR43162:SF1">
    <property type="entry name" value="PRESTALK A DIFFERENTIATION PROTEIN A"/>
    <property type="match status" value="1"/>
</dbReference>
<evidence type="ECO:0000313" key="4">
    <source>
        <dbReference type="Proteomes" id="UP000176101"/>
    </source>
</evidence>
<organism evidence="3 4">
    <name type="scientific">Streptomyces oceani</name>
    <dbReference type="NCBI Taxonomy" id="1075402"/>
    <lineage>
        <taxon>Bacteria</taxon>
        <taxon>Bacillati</taxon>
        <taxon>Actinomycetota</taxon>
        <taxon>Actinomycetes</taxon>
        <taxon>Kitasatosporales</taxon>
        <taxon>Streptomycetaceae</taxon>
        <taxon>Streptomyces</taxon>
    </lineage>
</organism>
<dbReference type="Proteomes" id="UP000176101">
    <property type="component" value="Unassembled WGS sequence"/>
</dbReference>
<dbReference type="InterPro" id="IPR036291">
    <property type="entry name" value="NAD(P)-bd_dom_sf"/>
</dbReference>
<gene>
    <name evidence="3" type="ORF">AN216_07375</name>
</gene>
<protein>
    <submittedName>
        <fullName evidence="3">NmrA family transcriptional regulator</fullName>
    </submittedName>
</protein>
<dbReference type="STRING" id="1075402.AN216_07375"/>
<evidence type="ECO:0000313" key="3">
    <source>
        <dbReference type="EMBL" id="OEV04065.1"/>
    </source>
</evidence>
<dbReference type="Gene3D" id="3.40.50.720">
    <property type="entry name" value="NAD(P)-binding Rossmann-like Domain"/>
    <property type="match status" value="1"/>
</dbReference>
<dbReference type="AlphaFoldDB" id="A0A1E7KJH9"/>
<proteinExistence type="predicted"/>
<name>A0A1E7KJH9_9ACTN</name>
<comment type="caution">
    <text evidence="3">The sequence shown here is derived from an EMBL/GenBank/DDBJ whole genome shotgun (WGS) entry which is preliminary data.</text>
</comment>
<dbReference type="Pfam" id="PF13460">
    <property type="entry name" value="NAD_binding_10"/>
    <property type="match status" value="1"/>
</dbReference>
<sequence length="289" mass="31315">MRVLVTGAAGTVGRLVVEELLGAGGWDVRVLTRDPERAALPKGAEVAVGDLSRPDSLRAALAGVERMYLFPVAETAREVVARAKAAGVRRVVVLSSGAVTGGMDTSFHLPVERAVEDSGLEWTHVRPGEFAMNKVSLWGPSIREERTVRHPDPTAAWFPVHERDIADIAVTALLHEGHVGAAYTLSGPQLLSLRQQAHAIASALGEEIHFEQVTPEEARELYLRQGGFAAANAEFLLGFVDYEGRPADPRAMPDFDPSALGPQPTARDVTGRPARTFAQWAHDHRDDFR</sequence>
<dbReference type="RefSeq" id="WP_070195801.1">
    <property type="nucleotide sequence ID" value="NZ_LJGU01000114.1"/>
</dbReference>
<dbReference type="EMBL" id="LJGU01000114">
    <property type="protein sequence ID" value="OEV04065.1"/>
    <property type="molecule type" value="Genomic_DNA"/>
</dbReference>
<dbReference type="InterPro" id="IPR016040">
    <property type="entry name" value="NAD(P)-bd_dom"/>
</dbReference>
<dbReference type="OrthoDB" id="116343at2"/>
<evidence type="ECO:0000256" key="1">
    <source>
        <dbReference type="SAM" id="MobiDB-lite"/>
    </source>
</evidence>
<feature type="region of interest" description="Disordered" evidence="1">
    <location>
        <begin position="247"/>
        <end position="272"/>
    </location>
</feature>
<dbReference type="PATRIC" id="fig|1075402.3.peg.4272"/>
<dbReference type="SUPFAM" id="SSF51735">
    <property type="entry name" value="NAD(P)-binding Rossmann-fold domains"/>
    <property type="match status" value="1"/>
</dbReference>
<accession>A0A1E7KJH9</accession>
<reference evidence="3 4" key="1">
    <citation type="journal article" date="2016" name="Front. Microbiol.">
        <title>Comparative Genomics Analysis of Streptomyces Species Reveals Their Adaptation to the Marine Environment and Their Diversity at the Genomic Level.</title>
        <authorList>
            <person name="Tian X."/>
            <person name="Zhang Z."/>
            <person name="Yang T."/>
            <person name="Chen M."/>
            <person name="Li J."/>
            <person name="Chen F."/>
            <person name="Yang J."/>
            <person name="Li W."/>
            <person name="Zhang B."/>
            <person name="Zhang Z."/>
            <person name="Wu J."/>
            <person name="Zhang C."/>
            <person name="Long L."/>
            <person name="Xiao J."/>
        </authorList>
    </citation>
    <scope>NUCLEOTIDE SEQUENCE [LARGE SCALE GENOMIC DNA]</scope>
    <source>
        <strain evidence="3 4">SCSIO 02100</strain>
    </source>
</reference>
<feature type="domain" description="NAD(P)-binding" evidence="2">
    <location>
        <begin position="7"/>
        <end position="175"/>
    </location>
</feature>